<feature type="domain" description="Response regulatory" evidence="4">
    <location>
        <begin position="5"/>
        <end position="120"/>
    </location>
</feature>
<dbReference type="InterPro" id="IPR001789">
    <property type="entry name" value="Sig_transdc_resp-reg_receiver"/>
</dbReference>
<dbReference type="EMBL" id="JBHPBY010000667">
    <property type="protein sequence ID" value="MFC1853975.1"/>
    <property type="molecule type" value="Genomic_DNA"/>
</dbReference>
<dbReference type="SMART" id="SM00091">
    <property type="entry name" value="PAS"/>
    <property type="match status" value="1"/>
</dbReference>
<keyword evidence="1 2" id="KW-0597">Phosphoprotein</keyword>
<dbReference type="InterPro" id="IPR050595">
    <property type="entry name" value="Bact_response_regulator"/>
</dbReference>
<dbReference type="NCBIfam" id="TIGR00229">
    <property type="entry name" value="sensory_box"/>
    <property type="match status" value="1"/>
</dbReference>
<proteinExistence type="predicted"/>
<feature type="region of interest" description="Disordered" evidence="3">
    <location>
        <begin position="288"/>
        <end position="307"/>
    </location>
</feature>
<feature type="modified residue" description="4-aspartylphosphate" evidence="2">
    <location>
        <position position="55"/>
    </location>
</feature>
<organism evidence="7 8">
    <name type="scientific">candidate division CSSED10-310 bacterium</name>
    <dbReference type="NCBI Taxonomy" id="2855610"/>
    <lineage>
        <taxon>Bacteria</taxon>
        <taxon>Bacteria division CSSED10-310</taxon>
    </lineage>
</organism>
<dbReference type="PANTHER" id="PTHR44591:SF3">
    <property type="entry name" value="RESPONSE REGULATORY DOMAIN-CONTAINING PROTEIN"/>
    <property type="match status" value="1"/>
</dbReference>
<reference evidence="7 8" key="1">
    <citation type="submission" date="2024-09" db="EMBL/GenBank/DDBJ databases">
        <title>Laminarin stimulates single cell rates of sulfate reduction while oxygen inhibits transcriptomic activity in coastal marine sediment.</title>
        <authorList>
            <person name="Lindsay M."/>
            <person name="Orcutt B."/>
            <person name="Emerson D."/>
            <person name="Stepanauskas R."/>
            <person name="D'Angelo T."/>
        </authorList>
    </citation>
    <scope>NUCLEOTIDE SEQUENCE [LARGE SCALE GENOMIC DNA]</scope>
    <source>
        <strain evidence="7">SAG AM-311-K15</strain>
    </source>
</reference>
<evidence type="ECO:0000256" key="3">
    <source>
        <dbReference type="SAM" id="MobiDB-lite"/>
    </source>
</evidence>
<dbReference type="InterPro" id="IPR011006">
    <property type="entry name" value="CheY-like_superfamily"/>
</dbReference>
<sequence length="307" mass="35141">MVKSKILVVEDESIVATDLKIMLENIGYIVTHVTSTGEKALQKLAEIQPDLILMDIQLEGLLDGVTVTELIQKEYHIPVVYLTAYSDEHTLDRAKKTEPYGYILKPFVEREIHTTIQTALYKHQIESKLRKREQWLATILDSIGDAVIVLNTEGQVTFMNPMAEKLTGYSQREVISHDISQVLTMIDEKQRQPININRLKEEFDSDSLSLAKQAILQARSGAEVFIEYGFTPLKGLSEKIEGVVLVFRNITKRKNAELELRRNLALLHDTYKQMIMYALNLNRVLEERKQTEKSASPHQEPEHTTLP</sequence>
<evidence type="ECO:0000259" key="4">
    <source>
        <dbReference type="PROSITE" id="PS50110"/>
    </source>
</evidence>
<evidence type="ECO:0000256" key="1">
    <source>
        <dbReference type="ARBA" id="ARBA00022553"/>
    </source>
</evidence>
<dbReference type="SMART" id="SM00448">
    <property type="entry name" value="REC"/>
    <property type="match status" value="1"/>
</dbReference>
<evidence type="ECO:0000313" key="7">
    <source>
        <dbReference type="EMBL" id="MFC1853975.1"/>
    </source>
</evidence>
<evidence type="ECO:0000313" key="8">
    <source>
        <dbReference type="Proteomes" id="UP001594351"/>
    </source>
</evidence>
<dbReference type="PROSITE" id="PS50113">
    <property type="entry name" value="PAC"/>
    <property type="match status" value="1"/>
</dbReference>
<dbReference type="InterPro" id="IPR000014">
    <property type="entry name" value="PAS"/>
</dbReference>
<dbReference type="Gene3D" id="3.40.50.2300">
    <property type="match status" value="1"/>
</dbReference>
<dbReference type="Proteomes" id="UP001594351">
    <property type="component" value="Unassembled WGS sequence"/>
</dbReference>
<evidence type="ECO:0000256" key="2">
    <source>
        <dbReference type="PROSITE-ProRule" id="PRU00169"/>
    </source>
</evidence>
<dbReference type="SUPFAM" id="SSF55785">
    <property type="entry name" value="PYP-like sensor domain (PAS domain)"/>
    <property type="match status" value="1"/>
</dbReference>
<dbReference type="CDD" id="cd17534">
    <property type="entry name" value="REC_DC-like"/>
    <property type="match status" value="1"/>
</dbReference>
<dbReference type="InterPro" id="IPR035965">
    <property type="entry name" value="PAS-like_dom_sf"/>
</dbReference>
<dbReference type="PROSITE" id="PS50112">
    <property type="entry name" value="PAS"/>
    <property type="match status" value="1"/>
</dbReference>
<feature type="domain" description="PAC" evidence="6">
    <location>
        <begin position="209"/>
        <end position="262"/>
    </location>
</feature>
<dbReference type="PANTHER" id="PTHR44591">
    <property type="entry name" value="STRESS RESPONSE REGULATOR PROTEIN 1"/>
    <property type="match status" value="1"/>
</dbReference>
<gene>
    <name evidence="7" type="ORF">ACFL27_27640</name>
</gene>
<evidence type="ECO:0000259" key="5">
    <source>
        <dbReference type="PROSITE" id="PS50112"/>
    </source>
</evidence>
<keyword evidence="8" id="KW-1185">Reference proteome</keyword>
<dbReference type="CDD" id="cd00130">
    <property type="entry name" value="PAS"/>
    <property type="match status" value="1"/>
</dbReference>
<protein>
    <submittedName>
        <fullName evidence="7">Response regulator</fullName>
    </submittedName>
</protein>
<evidence type="ECO:0000259" key="6">
    <source>
        <dbReference type="PROSITE" id="PS50113"/>
    </source>
</evidence>
<dbReference type="Gene3D" id="3.30.450.20">
    <property type="entry name" value="PAS domain"/>
    <property type="match status" value="1"/>
</dbReference>
<dbReference type="Pfam" id="PF13426">
    <property type="entry name" value="PAS_9"/>
    <property type="match status" value="1"/>
</dbReference>
<comment type="caution">
    <text evidence="7">The sequence shown here is derived from an EMBL/GenBank/DDBJ whole genome shotgun (WGS) entry which is preliminary data.</text>
</comment>
<dbReference type="Pfam" id="PF00072">
    <property type="entry name" value="Response_reg"/>
    <property type="match status" value="1"/>
</dbReference>
<dbReference type="InterPro" id="IPR000700">
    <property type="entry name" value="PAS-assoc_C"/>
</dbReference>
<feature type="domain" description="PAS" evidence="5">
    <location>
        <begin position="132"/>
        <end position="206"/>
    </location>
</feature>
<dbReference type="PROSITE" id="PS50110">
    <property type="entry name" value="RESPONSE_REGULATORY"/>
    <property type="match status" value="1"/>
</dbReference>
<accession>A0ABV6Z6A3</accession>
<dbReference type="SUPFAM" id="SSF52172">
    <property type="entry name" value="CheY-like"/>
    <property type="match status" value="1"/>
</dbReference>
<name>A0ABV6Z6A3_UNCC1</name>